<dbReference type="GO" id="GO:0046872">
    <property type="term" value="F:metal ion binding"/>
    <property type="evidence" value="ECO:0007669"/>
    <property type="project" value="UniProtKB-KW"/>
</dbReference>
<dbReference type="GO" id="GO:0020037">
    <property type="term" value="F:heme binding"/>
    <property type="evidence" value="ECO:0007669"/>
    <property type="project" value="InterPro"/>
</dbReference>
<name>A0AA40C3I8_9PEZI</name>
<accession>A0AA40C3I8</accession>
<dbReference type="GO" id="GO:0033754">
    <property type="term" value="F:indoleamine 2,3-dioxygenase activity"/>
    <property type="evidence" value="ECO:0007669"/>
    <property type="project" value="TreeGrafter"/>
</dbReference>
<proteinExistence type="inferred from homology"/>
<dbReference type="SUPFAM" id="SSF140959">
    <property type="entry name" value="Indolic compounds 2,3-dioxygenase-like"/>
    <property type="match status" value="1"/>
</dbReference>
<dbReference type="Proteomes" id="UP001175000">
    <property type="component" value="Unassembled WGS sequence"/>
</dbReference>
<sequence>MSPCEVLPAQPVVSTFPSGFQQLLNEFSVTQNGFLPESVPLQRLPNPYYEPWETLIQDVSKLIEDGALREKVDQLPVLSTSFLHTEAEQRRAYVVLSFLANGYVWGGKTAAQVLPPPLTLPLLAVSSLLGLPPIATYAAFNLWNFSTTHPDTSFRSLDAVFSQHTFTGTLDESWFYSVSIAIEASGAHVIPTLISALDCASRGDFPSATLALESFISSAKHLETFLDRMDEKCDPEVFYHKIRPFLAGSKNMENAGLPQGVFYDEGEGKGEWRQLRGGSNGQSSLIQFFDVVLGVEHASNGGDGKGGVSFHEEVRGYMPRAHREFLEHVGSVFPGGMRGVLEQAKKERGELAMGKEECECVAAFQRATEQLAAFRGRHLQMVTRYIIIPARQAAARAQKEEKGVVNLATTPSAMRVTGDEHVAKVELTGTGGTALLPFLKESRDETIRAGEICR</sequence>
<dbReference type="GO" id="GO:0005737">
    <property type="term" value="C:cytoplasm"/>
    <property type="evidence" value="ECO:0007669"/>
    <property type="project" value="TreeGrafter"/>
</dbReference>
<dbReference type="InterPro" id="IPR037217">
    <property type="entry name" value="Trp/Indoleamine_2_3_dOase-like"/>
</dbReference>
<comment type="caution">
    <text evidence="5">The sequence shown here is derived from an EMBL/GenBank/DDBJ whole genome shotgun (WGS) entry which is preliminary data.</text>
</comment>
<evidence type="ECO:0000256" key="4">
    <source>
        <dbReference type="PIRSR" id="PIRSR600898-1"/>
    </source>
</evidence>
<dbReference type="AlphaFoldDB" id="A0AA40C3I8"/>
<evidence type="ECO:0000313" key="5">
    <source>
        <dbReference type="EMBL" id="KAK0624051.1"/>
    </source>
</evidence>
<reference evidence="5" key="1">
    <citation type="submission" date="2023-06" db="EMBL/GenBank/DDBJ databases">
        <title>Genome-scale phylogeny and comparative genomics of the fungal order Sordariales.</title>
        <authorList>
            <consortium name="Lawrence Berkeley National Laboratory"/>
            <person name="Hensen N."/>
            <person name="Bonometti L."/>
            <person name="Westerberg I."/>
            <person name="Brannstrom I.O."/>
            <person name="Guillou S."/>
            <person name="Cros-Aarteil S."/>
            <person name="Calhoun S."/>
            <person name="Haridas S."/>
            <person name="Kuo A."/>
            <person name="Mondo S."/>
            <person name="Pangilinan J."/>
            <person name="Riley R."/>
            <person name="Labutti K."/>
            <person name="Andreopoulos B."/>
            <person name="Lipzen A."/>
            <person name="Chen C."/>
            <person name="Yanf M."/>
            <person name="Daum C."/>
            <person name="Ng V."/>
            <person name="Clum A."/>
            <person name="Steindorff A."/>
            <person name="Ohm R."/>
            <person name="Martin F."/>
            <person name="Silar P."/>
            <person name="Natvig D."/>
            <person name="Lalanne C."/>
            <person name="Gautier V."/>
            <person name="Ament-Velasquez S.L."/>
            <person name="Kruys A."/>
            <person name="Hutchinson M.I."/>
            <person name="Powell A.J."/>
            <person name="Barry K."/>
            <person name="Miller A.N."/>
            <person name="Grigoriev I.V."/>
            <person name="Debuchy R."/>
            <person name="Gladieux P."/>
            <person name="Thoren M.H."/>
            <person name="Johannesson H."/>
        </authorList>
    </citation>
    <scope>NUCLEOTIDE SEQUENCE</scope>
    <source>
        <strain evidence="5">CBS 606.72</strain>
    </source>
</reference>
<keyword evidence="2 4" id="KW-0479">Metal-binding</keyword>
<evidence type="ECO:0000256" key="1">
    <source>
        <dbReference type="ARBA" id="ARBA00007119"/>
    </source>
</evidence>
<dbReference type="InterPro" id="IPR000898">
    <property type="entry name" value="Indolamine_dOase"/>
</dbReference>
<comment type="similarity">
    <text evidence="1">Belongs to the indoleamine 2,3-dioxygenase family.</text>
</comment>
<evidence type="ECO:0000256" key="3">
    <source>
        <dbReference type="ARBA" id="ARBA00023004"/>
    </source>
</evidence>
<dbReference type="GO" id="GO:0034354">
    <property type="term" value="P:'de novo' NAD+ biosynthetic process from L-tryptophan"/>
    <property type="evidence" value="ECO:0007669"/>
    <property type="project" value="TreeGrafter"/>
</dbReference>
<dbReference type="PANTHER" id="PTHR28657">
    <property type="entry name" value="INDOLEAMINE 2,3-DIOXYGENASE"/>
    <property type="match status" value="1"/>
</dbReference>
<dbReference type="PANTHER" id="PTHR28657:SF10">
    <property type="entry name" value="INDOLEAMINE 2,3-DIOXYGENASE"/>
    <property type="match status" value="1"/>
</dbReference>
<keyword evidence="3 4" id="KW-0408">Iron</keyword>
<keyword evidence="6" id="KW-1185">Reference proteome</keyword>
<dbReference type="Pfam" id="PF01231">
    <property type="entry name" value="IDO"/>
    <property type="match status" value="1"/>
</dbReference>
<feature type="binding site" description="proximal binding residue" evidence="4">
    <location>
        <position position="378"/>
    </location>
    <ligand>
        <name>heme b</name>
        <dbReference type="ChEBI" id="CHEBI:60344"/>
    </ligand>
    <ligandPart>
        <name>Fe</name>
        <dbReference type="ChEBI" id="CHEBI:18248"/>
    </ligandPart>
</feature>
<organism evidence="5 6">
    <name type="scientific">Immersiella caudata</name>
    <dbReference type="NCBI Taxonomy" id="314043"/>
    <lineage>
        <taxon>Eukaryota</taxon>
        <taxon>Fungi</taxon>
        <taxon>Dikarya</taxon>
        <taxon>Ascomycota</taxon>
        <taxon>Pezizomycotina</taxon>
        <taxon>Sordariomycetes</taxon>
        <taxon>Sordariomycetidae</taxon>
        <taxon>Sordariales</taxon>
        <taxon>Lasiosphaeriaceae</taxon>
        <taxon>Immersiella</taxon>
    </lineage>
</organism>
<evidence type="ECO:0000313" key="6">
    <source>
        <dbReference type="Proteomes" id="UP001175000"/>
    </source>
</evidence>
<dbReference type="GO" id="GO:0019441">
    <property type="term" value="P:L-tryptophan catabolic process to kynurenine"/>
    <property type="evidence" value="ECO:0007669"/>
    <property type="project" value="InterPro"/>
</dbReference>
<gene>
    <name evidence="5" type="ORF">B0T14DRAFT_495408</name>
</gene>
<dbReference type="PROSITE" id="PS00876">
    <property type="entry name" value="IDO_1"/>
    <property type="match status" value="1"/>
</dbReference>
<dbReference type="EMBL" id="JAULSU010000003">
    <property type="protein sequence ID" value="KAK0624051.1"/>
    <property type="molecule type" value="Genomic_DNA"/>
</dbReference>
<dbReference type="Gene3D" id="1.20.58.480">
    <property type="match status" value="1"/>
</dbReference>
<evidence type="ECO:0000256" key="2">
    <source>
        <dbReference type="ARBA" id="ARBA00022723"/>
    </source>
</evidence>
<protein>
    <submittedName>
        <fullName evidence="5">Indoleamine 2,3-dioxygenase</fullName>
    </submittedName>
</protein>
<keyword evidence="4" id="KW-0349">Heme</keyword>